<feature type="domain" description="PA1123-like" evidence="1">
    <location>
        <begin position="1"/>
        <end position="104"/>
    </location>
</feature>
<proteinExistence type="predicted"/>
<evidence type="ECO:0000313" key="3">
    <source>
        <dbReference type="Proteomes" id="UP000198706"/>
    </source>
</evidence>
<reference evidence="2 3" key="1">
    <citation type="submission" date="2016-10" db="EMBL/GenBank/DDBJ databases">
        <authorList>
            <person name="de Groot N.N."/>
        </authorList>
    </citation>
    <scope>NUCLEOTIDE SEQUENCE [LARGE SCALE GENOMIC DNA]</scope>
    <source>
        <strain evidence="2 3">JCM 21544</strain>
    </source>
</reference>
<sequence>MAITSADICTAADRLKGFVGFNRKTGKYIVRFSEDSFGMDVDEDSIALACEFVWCPAEGDVARLSRERIRLLLEQNINDRLDLGEPLLTYLRREDLPEILARRQVLQADAG</sequence>
<dbReference type="Gene3D" id="3.90.1650.10">
    <property type="entry name" value="PA1123-like"/>
    <property type="match status" value="1"/>
</dbReference>
<dbReference type="SUPFAM" id="SSF160477">
    <property type="entry name" value="PA1123-like"/>
    <property type="match status" value="1"/>
</dbReference>
<dbReference type="Pfam" id="PF09634">
    <property type="entry name" value="DUF2025"/>
    <property type="match status" value="1"/>
</dbReference>
<evidence type="ECO:0000313" key="2">
    <source>
        <dbReference type="EMBL" id="SDL12090.1"/>
    </source>
</evidence>
<dbReference type="InterPro" id="IPR023117">
    <property type="entry name" value="PA1123-like_domain"/>
</dbReference>
<accession>A0A1G9HGH8</accession>
<gene>
    <name evidence="2" type="ORF">SAMN05216186_11536</name>
</gene>
<organism evidence="2 3">
    <name type="scientific">Pseudomonas indica</name>
    <dbReference type="NCBI Taxonomy" id="137658"/>
    <lineage>
        <taxon>Bacteria</taxon>
        <taxon>Pseudomonadati</taxon>
        <taxon>Pseudomonadota</taxon>
        <taxon>Gammaproteobacteria</taxon>
        <taxon>Pseudomonadales</taxon>
        <taxon>Pseudomonadaceae</taxon>
        <taxon>Pseudomonas</taxon>
    </lineage>
</organism>
<dbReference type="InterPro" id="IPR036808">
    <property type="entry name" value="PA1123-like_sf"/>
</dbReference>
<protein>
    <recommendedName>
        <fullName evidence="1">PA1123-like domain-containing protein</fullName>
    </recommendedName>
</protein>
<dbReference type="RefSeq" id="WP_084336353.1">
    <property type="nucleotide sequence ID" value="NZ_CBKZNZ010000090.1"/>
</dbReference>
<dbReference type="EMBL" id="FNFD01000015">
    <property type="protein sequence ID" value="SDL12090.1"/>
    <property type="molecule type" value="Genomic_DNA"/>
</dbReference>
<dbReference type="AlphaFoldDB" id="A0A1G9HGH8"/>
<dbReference type="Proteomes" id="UP000198706">
    <property type="component" value="Unassembled WGS sequence"/>
</dbReference>
<evidence type="ECO:0000259" key="1">
    <source>
        <dbReference type="Pfam" id="PF09634"/>
    </source>
</evidence>
<dbReference type="OrthoDB" id="7014001at2"/>
<keyword evidence="3" id="KW-1185">Reference proteome</keyword>
<name>A0A1G9HGH8_9PSED</name>